<evidence type="ECO:0000256" key="1">
    <source>
        <dbReference type="SAM" id="Coils"/>
    </source>
</evidence>
<proteinExistence type="predicted"/>
<keyword evidence="1" id="KW-0175">Coiled coil</keyword>
<evidence type="ECO:0000313" key="3">
    <source>
        <dbReference type="Proteomes" id="UP000824782"/>
    </source>
</evidence>
<comment type="caution">
    <text evidence="2">The sequence shown here is derived from an EMBL/GenBank/DDBJ whole genome shotgun (WGS) entry which is preliminary data.</text>
</comment>
<dbReference type="Proteomes" id="UP000824782">
    <property type="component" value="Unassembled WGS sequence"/>
</dbReference>
<protein>
    <submittedName>
        <fullName evidence="2">Uncharacterized protein</fullName>
    </submittedName>
</protein>
<evidence type="ECO:0000313" key="2">
    <source>
        <dbReference type="EMBL" id="KAG8535615.1"/>
    </source>
</evidence>
<keyword evidence="3" id="KW-1185">Reference proteome</keyword>
<organism evidence="2 3">
    <name type="scientific">Engystomops pustulosus</name>
    <name type="common">Tungara frog</name>
    <name type="synonym">Physalaemus pustulosus</name>
    <dbReference type="NCBI Taxonomy" id="76066"/>
    <lineage>
        <taxon>Eukaryota</taxon>
        <taxon>Metazoa</taxon>
        <taxon>Chordata</taxon>
        <taxon>Craniata</taxon>
        <taxon>Vertebrata</taxon>
        <taxon>Euteleostomi</taxon>
        <taxon>Amphibia</taxon>
        <taxon>Batrachia</taxon>
        <taxon>Anura</taxon>
        <taxon>Neobatrachia</taxon>
        <taxon>Hyloidea</taxon>
        <taxon>Leptodactylidae</taxon>
        <taxon>Leiuperinae</taxon>
        <taxon>Engystomops</taxon>
    </lineage>
</organism>
<dbReference type="AlphaFoldDB" id="A0AAV6YIZ9"/>
<accession>A0AAV6YIZ9</accession>
<sequence length="153" mass="17345">QVKKLLVKVLLKESCYYRKLTDTSTDDGSHEELDALQEDILGNRLLLPSKAARCGTSAVEEKSGLIVYKGAMVDIGSLLQKLEKSEKARAELEQRLQTLQSKTGTGIGTGAVQVPKNKILVRLVHDLAFFLFFRFYFYSPISKIYNFFLNFYK</sequence>
<name>A0AAV6YIZ9_ENGPU</name>
<gene>
    <name evidence="2" type="ORF">GDO81_028150</name>
</gene>
<dbReference type="EMBL" id="WNYA01062075">
    <property type="protein sequence ID" value="KAG8535615.1"/>
    <property type="molecule type" value="Genomic_DNA"/>
</dbReference>
<feature type="coiled-coil region" evidence="1">
    <location>
        <begin position="75"/>
        <end position="102"/>
    </location>
</feature>
<feature type="non-terminal residue" evidence="2">
    <location>
        <position position="1"/>
    </location>
</feature>
<reference evidence="2" key="1">
    <citation type="thesis" date="2020" institute="ProQuest LLC" country="789 East Eisenhower Parkway, Ann Arbor, MI, USA">
        <title>Comparative Genomics and Chromosome Evolution.</title>
        <authorList>
            <person name="Mudd A.B."/>
        </authorList>
    </citation>
    <scope>NUCLEOTIDE SEQUENCE</scope>
    <source>
        <strain evidence="2">237g6f4</strain>
        <tissue evidence="2">Blood</tissue>
    </source>
</reference>